<dbReference type="Proteomes" id="UP000037460">
    <property type="component" value="Unassembled WGS sequence"/>
</dbReference>
<dbReference type="OrthoDB" id="10261749at2759"/>
<keyword evidence="1" id="KW-0175">Coiled coil</keyword>
<dbReference type="InterPro" id="IPR039604">
    <property type="entry name" value="Bfr1"/>
</dbReference>
<organism evidence="3 4">
    <name type="scientific">Chrysochromulina tobinii</name>
    <dbReference type="NCBI Taxonomy" id="1460289"/>
    <lineage>
        <taxon>Eukaryota</taxon>
        <taxon>Haptista</taxon>
        <taxon>Haptophyta</taxon>
        <taxon>Prymnesiophyceae</taxon>
        <taxon>Prymnesiales</taxon>
        <taxon>Chrysochromulinaceae</taxon>
        <taxon>Chrysochromulina</taxon>
    </lineage>
</organism>
<dbReference type="GO" id="GO:0003729">
    <property type="term" value="F:mRNA binding"/>
    <property type="evidence" value="ECO:0007669"/>
    <property type="project" value="TreeGrafter"/>
</dbReference>
<dbReference type="GO" id="GO:0005783">
    <property type="term" value="C:endoplasmic reticulum"/>
    <property type="evidence" value="ECO:0007669"/>
    <property type="project" value="TreeGrafter"/>
</dbReference>
<dbReference type="GO" id="GO:1990904">
    <property type="term" value="C:ribonucleoprotein complex"/>
    <property type="evidence" value="ECO:0007669"/>
    <property type="project" value="TreeGrafter"/>
</dbReference>
<keyword evidence="4" id="KW-1185">Reference proteome</keyword>
<dbReference type="PANTHER" id="PTHR31027">
    <property type="entry name" value="NUCLEAR SEGREGATION PROTEIN BFR1"/>
    <property type="match status" value="1"/>
</dbReference>
<dbReference type="AlphaFoldDB" id="A0A0M0KB53"/>
<comment type="caution">
    <text evidence="3">The sequence shown here is derived from an EMBL/GenBank/DDBJ whole genome shotgun (WGS) entry which is preliminary data.</text>
</comment>
<evidence type="ECO:0000256" key="1">
    <source>
        <dbReference type="SAM" id="Coils"/>
    </source>
</evidence>
<dbReference type="EMBL" id="JWZX01000796">
    <property type="protein sequence ID" value="KOO35648.1"/>
    <property type="molecule type" value="Genomic_DNA"/>
</dbReference>
<accession>A0A0M0KB53</accession>
<feature type="region of interest" description="Disordered" evidence="2">
    <location>
        <begin position="1"/>
        <end position="49"/>
    </location>
</feature>
<feature type="coiled-coil region" evidence="1">
    <location>
        <begin position="205"/>
        <end position="235"/>
    </location>
</feature>
<feature type="compositionally biased region" description="Basic and acidic residues" evidence="2">
    <location>
        <begin position="71"/>
        <end position="88"/>
    </location>
</feature>
<evidence type="ECO:0000313" key="4">
    <source>
        <dbReference type="Proteomes" id="UP000037460"/>
    </source>
</evidence>
<sequence length="403" mass="44623">MAKEEKGKKEPKVDAEPTAEAPAAAADDESKTAPGEVKPVPRPNEDELKEKIEEMNAKINTLQARMTTIKETLDARESGKGETPEVQKSKALMNSSKTEARRLAQERRNIYDQINAADAQKKHQQELAQRLKSQLTYFSVDEVDRKIKALEHQQQTTSMAVKDEKKILEEIKKLSANKPMIRQYDEARESLKGVSEHHATLYAQLKAKAAELEVVKEQEDKYKAELDAAKAKEEAKKTDIPGLFKERDAIPKRDPWEEEKIICEQLIVYCAKYLPKKEAETEAPKEMVVEKGAKIVKKAELEDDWGGLMKKKSKSKGGAGPTPAAPKSVTLKHSPTDLTLWLKLGALGDKIELAAPADSIAKMQALEAQGVKVAGGMHKFDASEVDVHGGNATADDFLDAFGM</sequence>
<reference evidence="4" key="1">
    <citation type="journal article" date="2015" name="PLoS Genet.">
        <title>Genome Sequence and Transcriptome Analyses of Chrysochromulina tobin: Metabolic Tools for Enhanced Algal Fitness in the Prominent Order Prymnesiales (Haptophyceae).</title>
        <authorList>
            <person name="Hovde B.T."/>
            <person name="Deodato C.R."/>
            <person name="Hunsperger H.M."/>
            <person name="Ryken S.A."/>
            <person name="Yost W."/>
            <person name="Jha R.K."/>
            <person name="Patterson J."/>
            <person name="Monnat R.J. Jr."/>
            <person name="Barlow S.B."/>
            <person name="Starkenburg S.R."/>
            <person name="Cattolico R.A."/>
        </authorList>
    </citation>
    <scope>NUCLEOTIDE SEQUENCE</scope>
    <source>
        <strain evidence="4">CCMP291</strain>
    </source>
</reference>
<feature type="region of interest" description="Disordered" evidence="2">
    <location>
        <begin position="70"/>
        <end position="100"/>
    </location>
</feature>
<dbReference type="PANTHER" id="PTHR31027:SF2">
    <property type="entry name" value="LEBERCILIN DOMAIN-CONTAINING PROTEIN"/>
    <property type="match status" value="1"/>
</dbReference>
<evidence type="ECO:0000256" key="2">
    <source>
        <dbReference type="SAM" id="MobiDB-lite"/>
    </source>
</evidence>
<dbReference type="GO" id="GO:0008298">
    <property type="term" value="P:intracellular mRNA localization"/>
    <property type="evidence" value="ECO:0007669"/>
    <property type="project" value="TreeGrafter"/>
</dbReference>
<feature type="compositionally biased region" description="Low complexity" evidence="2">
    <location>
        <begin position="16"/>
        <end position="25"/>
    </location>
</feature>
<protein>
    <submittedName>
        <fullName evidence="3">Uncharacterized protein</fullName>
    </submittedName>
</protein>
<proteinExistence type="predicted"/>
<name>A0A0M0KB53_9EUKA</name>
<feature type="compositionally biased region" description="Basic and acidic residues" evidence="2">
    <location>
        <begin position="1"/>
        <end position="15"/>
    </location>
</feature>
<gene>
    <name evidence="3" type="ORF">Ctob_008687</name>
</gene>
<dbReference type="GO" id="GO:0042175">
    <property type="term" value="C:nuclear outer membrane-endoplasmic reticulum membrane network"/>
    <property type="evidence" value="ECO:0007669"/>
    <property type="project" value="TreeGrafter"/>
</dbReference>
<feature type="region of interest" description="Disordered" evidence="2">
    <location>
        <begin position="307"/>
        <end position="330"/>
    </location>
</feature>
<evidence type="ECO:0000313" key="3">
    <source>
        <dbReference type="EMBL" id="KOO35648.1"/>
    </source>
</evidence>